<evidence type="ECO:0000256" key="2">
    <source>
        <dbReference type="ARBA" id="ARBA00011738"/>
    </source>
</evidence>
<dbReference type="Pfam" id="PF25764">
    <property type="entry name" value="KIF21A_4th"/>
    <property type="match status" value="1"/>
</dbReference>
<dbReference type="GO" id="GO:0071555">
    <property type="term" value="P:cell wall organization"/>
    <property type="evidence" value="ECO:0007669"/>
    <property type="project" value="UniProtKB-KW"/>
</dbReference>
<dbReference type="Gene3D" id="3.40.850.10">
    <property type="entry name" value="Kinesin motor domain"/>
    <property type="match status" value="1"/>
</dbReference>
<keyword evidence="5 11" id="KW-0547">Nucleotide-binding</keyword>
<evidence type="ECO:0000259" key="14">
    <source>
        <dbReference type="PROSITE" id="PS50067"/>
    </source>
</evidence>
<feature type="binding site" evidence="11">
    <location>
        <begin position="87"/>
        <end position="94"/>
    </location>
    <ligand>
        <name>ATP</name>
        <dbReference type="ChEBI" id="CHEBI:30616"/>
    </ligand>
</feature>
<evidence type="ECO:0000313" key="15">
    <source>
        <dbReference type="EMBL" id="KAJ8497259.1"/>
    </source>
</evidence>
<dbReference type="PRINTS" id="PR00380">
    <property type="entry name" value="KINESINHEAVY"/>
</dbReference>
<dbReference type="Pfam" id="PF00225">
    <property type="entry name" value="Kinesin"/>
    <property type="match status" value="1"/>
</dbReference>
<evidence type="ECO:0000256" key="13">
    <source>
        <dbReference type="SAM" id="MobiDB-lite"/>
    </source>
</evidence>
<keyword evidence="8 11" id="KW-0505">Motor protein</keyword>
<dbReference type="GO" id="GO:0005737">
    <property type="term" value="C:cytoplasm"/>
    <property type="evidence" value="ECO:0007669"/>
    <property type="project" value="UniProtKB-SubCell"/>
</dbReference>
<dbReference type="PANTHER" id="PTHR47969">
    <property type="entry name" value="CHROMOSOME-ASSOCIATED KINESIN KIF4A-RELATED"/>
    <property type="match status" value="1"/>
</dbReference>
<accession>A0AAV8PND6</accession>
<dbReference type="GO" id="GO:0005875">
    <property type="term" value="C:microtubule associated complex"/>
    <property type="evidence" value="ECO:0007669"/>
    <property type="project" value="TreeGrafter"/>
</dbReference>
<comment type="subunit">
    <text evidence="2">Homodimer.</text>
</comment>
<dbReference type="GO" id="GO:0003777">
    <property type="term" value="F:microtubule motor activity"/>
    <property type="evidence" value="ECO:0007669"/>
    <property type="project" value="InterPro"/>
</dbReference>
<feature type="coiled-coil region" evidence="12">
    <location>
        <begin position="840"/>
        <end position="881"/>
    </location>
</feature>
<keyword evidence="16" id="KW-1185">Reference proteome</keyword>
<dbReference type="InterPro" id="IPR036961">
    <property type="entry name" value="Kinesin_motor_dom_sf"/>
</dbReference>
<sequence>MDNGEHCCVKVAVHIRPLIGDERLQNCKECVTVVPGKPQVQIGAHSFTFDHVYGGTGSPSSAMFEECVAPLVDGLFQGYNATVLAYGQTGSGKTYTMGTGCRDGSHTGLIPQVMNALFSKIDALKHQAEFQLRVSFIEILKEEVRDLLDSNGVQIPGKPPVQIREGSNGVITLSGSTEIGVSTQKEMTGCLEQGSLNRATGSTNMNNQSSRSHAIFMITLEQMRKLGPISTADSAPIGDITDDYLCAKLHLVDLAGSERAKRTGSDGLRFKEGVHINKGLLALGNVISALGDEKKRKEGAHVPYRDSKLTRLLQDSLGGNSRTVMIACISPADINAEETLNTLKYANRARNIENKPIVNRNPISDEIQRMRQHIEYLQAELACSRGVGTESDEVQTLKERISWLEATNEDLCRKLCQYHNQQASEHFERDFQKGRTCFVKAEGLKRSLQSTENLHFQMAKNLGGDSSKEFDEELAKEWEYEMLQDSMGKELNELNRQLEQKESEMKTFGGCDALVLKQHFGKKLMELEEEKRTVQQERDRLLSEVENLSANSDGQMHKLPDDYLQKLKTLEAQIINLKKKQENQVQLLKQKQRSDEAAKKLQDEIQFIKAQKVQLQHKIKQEAEQFRQWKASREKELLQLRKEGRRNEYECRKLQALNQRQKMVLQRKTEEAAMATKKLKELLVARKSSARENPVIAIGNSPIIQINEKSLQQWLDHEVEVLVHMHEVRDEYEKQSQMRSALAEELSFLKQEEALSGNASPPRGKNGSSRLSSMTPSARLSRIASLENMVTISLNTLVAMASQLSEAEEREHTFAGRGRWNQLRSIGDAKCLLQYMFNVAADTRCQLREKEIHIKELKEQLNELIGLLQHSEAQRKELEKEQKLREHAIAIALATSPPMNSNGSLKHCMDETGTPLSPIAVPAQKQLKYTAGIISSPGLPAFNNHPMKMVPMGHLSMGKKLAVIAQGGKLWRWKRSHHQWLLQFKWKWQKPWRLSEWIRHGDETLMRARPR</sequence>
<proteinExistence type="inferred from homology"/>
<evidence type="ECO:0000256" key="11">
    <source>
        <dbReference type="PROSITE-ProRule" id="PRU00283"/>
    </source>
</evidence>
<dbReference type="PANTHER" id="PTHR47969:SF15">
    <property type="entry name" value="CHROMOSOME-ASSOCIATED KINESIN KIF4A-RELATED"/>
    <property type="match status" value="1"/>
</dbReference>
<feature type="coiled-coil region" evidence="12">
    <location>
        <begin position="725"/>
        <end position="752"/>
    </location>
</feature>
<dbReference type="PROSITE" id="PS00411">
    <property type="entry name" value="KINESIN_MOTOR_1"/>
    <property type="match status" value="1"/>
</dbReference>
<keyword evidence="9" id="KW-0961">Cell wall biogenesis/degradation</keyword>
<comment type="similarity">
    <text evidence="10">Belongs to the TRAFAC class myosin-kinesin ATPase superfamily. Kinesin family. KIN-4 subfamily.</text>
</comment>
<evidence type="ECO:0000256" key="12">
    <source>
        <dbReference type="SAM" id="Coils"/>
    </source>
</evidence>
<keyword evidence="6 11" id="KW-0067">ATP-binding</keyword>
<feature type="region of interest" description="Disordered" evidence="13">
    <location>
        <begin position="754"/>
        <end position="776"/>
    </location>
</feature>
<dbReference type="InterPro" id="IPR019821">
    <property type="entry name" value="Kinesin_motor_CS"/>
</dbReference>
<dbReference type="GO" id="GO:0005874">
    <property type="term" value="C:microtubule"/>
    <property type="evidence" value="ECO:0007669"/>
    <property type="project" value="UniProtKB-KW"/>
</dbReference>
<dbReference type="SMART" id="SM00129">
    <property type="entry name" value="KISc"/>
    <property type="match status" value="1"/>
</dbReference>
<dbReference type="Proteomes" id="UP001222027">
    <property type="component" value="Unassembled WGS sequence"/>
</dbReference>
<dbReference type="InterPro" id="IPR027417">
    <property type="entry name" value="P-loop_NTPase"/>
</dbReference>
<dbReference type="AlphaFoldDB" id="A0AAV8PND6"/>
<keyword evidence="7 12" id="KW-0175">Coiled coil</keyword>
<evidence type="ECO:0000256" key="7">
    <source>
        <dbReference type="ARBA" id="ARBA00023054"/>
    </source>
</evidence>
<evidence type="ECO:0000256" key="6">
    <source>
        <dbReference type="ARBA" id="ARBA00022840"/>
    </source>
</evidence>
<comment type="subcellular location">
    <subcellularLocation>
        <location evidence="1">Cytoplasm</location>
    </subcellularLocation>
</comment>
<feature type="coiled-coil region" evidence="12">
    <location>
        <begin position="484"/>
        <end position="625"/>
    </location>
</feature>
<evidence type="ECO:0000256" key="9">
    <source>
        <dbReference type="ARBA" id="ARBA00023316"/>
    </source>
</evidence>
<evidence type="ECO:0000256" key="1">
    <source>
        <dbReference type="ARBA" id="ARBA00004496"/>
    </source>
</evidence>
<reference evidence="15 16" key="1">
    <citation type="submission" date="2022-12" db="EMBL/GenBank/DDBJ databases">
        <title>Chromosome-scale assembly of the Ensete ventricosum genome.</title>
        <authorList>
            <person name="Dussert Y."/>
            <person name="Stocks J."/>
            <person name="Wendawek A."/>
            <person name="Woldeyes F."/>
            <person name="Nichols R.A."/>
            <person name="Borrell J.S."/>
        </authorList>
    </citation>
    <scope>NUCLEOTIDE SEQUENCE [LARGE SCALE GENOMIC DNA]</scope>
    <source>
        <strain evidence="16">cv. Maze</strain>
        <tissue evidence="15">Seeds</tissue>
    </source>
</reference>
<dbReference type="GO" id="GO:0007018">
    <property type="term" value="P:microtubule-based movement"/>
    <property type="evidence" value="ECO:0007669"/>
    <property type="project" value="InterPro"/>
</dbReference>
<dbReference type="GO" id="GO:0051231">
    <property type="term" value="P:spindle elongation"/>
    <property type="evidence" value="ECO:0007669"/>
    <property type="project" value="TreeGrafter"/>
</dbReference>
<name>A0AAV8PND6_ENSVE</name>
<gene>
    <name evidence="15" type="ORF">OPV22_007811</name>
</gene>
<comment type="caution">
    <text evidence="15">The sequence shown here is derived from an EMBL/GenBank/DDBJ whole genome shotgun (WGS) entry which is preliminary data.</text>
</comment>
<evidence type="ECO:0000256" key="5">
    <source>
        <dbReference type="ARBA" id="ARBA00022741"/>
    </source>
</evidence>
<dbReference type="InterPro" id="IPR027640">
    <property type="entry name" value="Kinesin-like_fam"/>
</dbReference>
<organism evidence="15 16">
    <name type="scientific">Ensete ventricosum</name>
    <name type="common">Abyssinian banana</name>
    <name type="synonym">Musa ensete</name>
    <dbReference type="NCBI Taxonomy" id="4639"/>
    <lineage>
        <taxon>Eukaryota</taxon>
        <taxon>Viridiplantae</taxon>
        <taxon>Streptophyta</taxon>
        <taxon>Embryophyta</taxon>
        <taxon>Tracheophyta</taxon>
        <taxon>Spermatophyta</taxon>
        <taxon>Magnoliopsida</taxon>
        <taxon>Liliopsida</taxon>
        <taxon>Zingiberales</taxon>
        <taxon>Musaceae</taxon>
        <taxon>Ensete</taxon>
    </lineage>
</organism>
<dbReference type="InterPro" id="IPR001752">
    <property type="entry name" value="Kinesin_motor_dom"/>
</dbReference>
<dbReference type="EMBL" id="JAQQAF010000003">
    <property type="protein sequence ID" value="KAJ8497259.1"/>
    <property type="molecule type" value="Genomic_DNA"/>
</dbReference>
<dbReference type="CDD" id="cd01372">
    <property type="entry name" value="KISc_KIF4"/>
    <property type="match status" value="1"/>
</dbReference>
<keyword evidence="4" id="KW-0493">Microtubule</keyword>
<feature type="compositionally biased region" description="Polar residues" evidence="13">
    <location>
        <begin position="766"/>
        <end position="776"/>
    </location>
</feature>
<evidence type="ECO:0000256" key="3">
    <source>
        <dbReference type="ARBA" id="ARBA00022490"/>
    </source>
</evidence>
<dbReference type="SUPFAM" id="SSF52540">
    <property type="entry name" value="P-loop containing nucleoside triphosphate hydrolases"/>
    <property type="match status" value="1"/>
</dbReference>
<keyword evidence="3" id="KW-0963">Cytoplasm</keyword>
<dbReference type="PROSITE" id="PS50067">
    <property type="entry name" value="KINESIN_MOTOR_2"/>
    <property type="match status" value="1"/>
</dbReference>
<protein>
    <recommendedName>
        <fullName evidence="14">Kinesin motor domain-containing protein</fullName>
    </recommendedName>
</protein>
<dbReference type="GO" id="GO:0008017">
    <property type="term" value="F:microtubule binding"/>
    <property type="evidence" value="ECO:0007669"/>
    <property type="project" value="InterPro"/>
</dbReference>
<dbReference type="GO" id="GO:0007052">
    <property type="term" value="P:mitotic spindle organization"/>
    <property type="evidence" value="ECO:0007669"/>
    <property type="project" value="TreeGrafter"/>
</dbReference>
<dbReference type="GO" id="GO:0005524">
    <property type="term" value="F:ATP binding"/>
    <property type="evidence" value="ECO:0007669"/>
    <property type="project" value="UniProtKB-UniRule"/>
</dbReference>
<evidence type="ECO:0000256" key="4">
    <source>
        <dbReference type="ARBA" id="ARBA00022701"/>
    </source>
</evidence>
<evidence type="ECO:0000313" key="16">
    <source>
        <dbReference type="Proteomes" id="UP001222027"/>
    </source>
</evidence>
<feature type="domain" description="Kinesin motor" evidence="14">
    <location>
        <begin position="8"/>
        <end position="352"/>
    </location>
</feature>
<evidence type="ECO:0000256" key="8">
    <source>
        <dbReference type="ARBA" id="ARBA00023175"/>
    </source>
</evidence>
<dbReference type="FunFam" id="3.40.850.10:FF:000032">
    <property type="entry name" value="kinesin-like protein KIN-4A isoform X1"/>
    <property type="match status" value="1"/>
</dbReference>
<evidence type="ECO:0000256" key="10">
    <source>
        <dbReference type="ARBA" id="ARBA00061175"/>
    </source>
</evidence>